<keyword evidence="2" id="KW-1185">Reference proteome</keyword>
<accession>A0A1B1UEG1</accession>
<name>A0A1B1UEG1_9BRAD</name>
<protein>
    <recommendedName>
        <fullName evidence="3">LysR substrate-binding domain-containing protein</fullName>
    </recommendedName>
</protein>
<dbReference type="Proteomes" id="UP000092839">
    <property type="component" value="Chromosome"/>
</dbReference>
<evidence type="ECO:0000313" key="2">
    <source>
        <dbReference type="Proteomes" id="UP000092839"/>
    </source>
</evidence>
<sequence length="60" mass="7020">MKLLRFVEPQPSRHIGLAWRRTSPRKVDFLALGQMVKNALNTPVRPQCIRHERTGLRTEI</sequence>
<evidence type="ECO:0008006" key="3">
    <source>
        <dbReference type="Google" id="ProtNLM"/>
    </source>
</evidence>
<gene>
    <name evidence="1" type="ORF">LMTR13_14200</name>
</gene>
<dbReference type="Gene3D" id="3.40.190.10">
    <property type="entry name" value="Periplasmic binding protein-like II"/>
    <property type="match status" value="2"/>
</dbReference>
<proteinExistence type="predicted"/>
<dbReference type="AlphaFoldDB" id="A0A1B1UEG1"/>
<evidence type="ECO:0000313" key="1">
    <source>
        <dbReference type="EMBL" id="ANW01152.1"/>
    </source>
</evidence>
<dbReference type="EMBL" id="CP016428">
    <property type="protein sequence ID" value="ANW01152.1"/>
    <property type="molecule type" value="Genomic_DNA"/>
</dbReference>
<organism evidence="1 2">
    <name type="scientific">Bradyrhizobium icense</name>
    <dbReference type="NCBI Taxonomy" id="1274631"/>
    <lineage>
        <taxon>Bacteria</taxon>
        <taxon>Pseudomonadati</taxon>
        <taxon>Pseudomonadota</taxon>
        <taxon>Alphaproteobacteria</taxon>
        <taxon>Hyphomicrobiales</taxon>
        <taxon>Nitrobacteraceae</taxon>
        <taxon>Bradyrhizobium</taxon>
    </lineage>
</organism>
<dbReference type="KEGG" id="bic:LMTR13_14200"/>
<reference evidence="1 2" key="1">
    <citation type="submission" date="2016-07" db="EMBL/GenBank/DDBJ databases">
        <title>Complete genome sequence of Bradyrhizobium icense LMTR 13T, a potential inoculant strain isolated from lima bean (Phaseolus lunatus) in Peru.</title>
        <authorList>
            <person name="Ormeno-Orrillo E."/>
            <person name="Duran D."/>
            <person name="Rogel M.A."/>
            <person name="Rey L."/>
            <person name="Imperial J."/>
            <person name="Ruiz-Argueso T."/>
            <person name="Martinez-Romero E."/>
        </authorList>
    </citation>
    <scope>NUCLEOTIDE SEQUENCE [LARGE SCALE GENOMIC DNA]</scope>
    <source>
        <strain evidence="1 2">LMTR 13</strain>
    </source>
</reference>